<proteinExistence type="predicted"/>
<sequence>MGIARISYAESKNVNNNIALRFRNGKIEDVWLDCKIFPLYCKYCEQTQTELFLHMSSRYGQVGPIPCEFCNRDITVVDSDTYVDGIEVSGDPCSFQHLYLLSADYIEWFEEWYGITLASESFFEDWTDWMSVDQLREQIETLTGIETDSQSRYQTDEKFNPLPPDINRWINLLDKSSIPLPGYALKIGE</sequence>
<dbReference type="PATRIC" id="fig|1303.82.peg.1428"/>
<dbReference type="Proteomes" id="UP000072363">
    <property type="component" value="Unassembled WGS sequence"/>
</dbReference>
<name>A0A139PW50_STROR</name>
<accession>A0A139PW50</accession>
<evidence type="ECO:0000313" key="1">
    <source>
        <dbReference type="EMBL" id="KXT94391.1"/>
    </source>
</evidence>
<organism evidence="1 2">
    <name type="scientific">Streptococcus oralis</name>
    <dbReference type="NCBI Taxonomy" id="1303"/>
    <lineage>
        <taxon>Bacteria</taxon>
        <taxon>Bacillati</taxon>
        <taxon>Bacillota</taxon>
        <taxon>Bacilli</taxon>
        <taxon>Lactobacillales</taxon>
        <taxon>Streptococcaceae</taxon>
        <taxon>Streptococcus</taxon>
    </lineage>
</organism>
<dbReference type="AlphaFoldDB" id="A0A139PW50"/>
<dbReference type="EMBL" id="LQNZ01000117">
    <property type="protein sequence ID" value="KXT94391.1"/>
    <property type="molecule type" value="Genomic_DNA"/>
</dbReference>
<gene>
    <name evidence="1" type="ORF">SORDD27_01334</name>
</gene>
<evidence type="ECO:0000313" key="2">
    <source>
        <dbReference type="Proteomes" id="UP000072363"/>
    </source>
</evidence>
<protein>
    <submittedName>
        <fullName evidence="1">Uncharacterized protein</fullName>
    </submittedName>
</protein>
<dbReference type="RefSeq" id="WP_061428242.1">
    <property type="nucleotide sequence ID" value="NZ_KQ970236.1"/>
</dbReference>
<comment type="caution">
    <text evidence="1">The sequence shown here is derived from an EMBL/GenBank/DDBJ whole genome shotgun (WGS) entry which is preliminary data.</text>
</comment>
<reference evidence="1 2" key="1">
    <citation type="submission" date="2016-01" db="EMBL/GenBank/DDBJ databases">
        <title>Highly variable Streptococcus oralis are common among viridans streptococci isolated from primates.</title>
        <authorList>
            <person name="Denapaite D."/>
            <person name="Rieger M."/>
            <person name="Koendgen S."/>
            <person name="Brueckner R."/>
            <person name="Ochigava I."/>
            <person name="Kappeler P."/>
            <person name="Maetz-Rensing K."/>
            <person name="Leendertz F."/>
            <person name="Hakenbeck R."/>
        </authorList>
    </citation>
    <scope>NUCLEOTIDE SEQUENCE [LARGE SCALE GENOMIC DNA]</scope>
    <source>
        <strain evidence="1 2">DD27</strain>
    </source>
</reference>